<sequence length="48" mass="5514">SVKALAEIFDFVAGLMQRVPKKPNEMKADLQNSTAMLVKKNWKEKEFC</sequence>
<protein>
    <submittedName>
        <fullName evidence="1">Uncharacterized protein</fullName>
    </submittedName>
</protein>
<keyword evidence="2" id="KW-1185">Reference proteome</keyword>
<reference evidence="1 2" key="1">
    <citation type="submission" date="2010-07" db="EMBL/GenBank/DDBJ databases">
        <authorList>
            <person name="Muzny D."/>
            <person name="Qin X."/>
            <person name="Deng J."/>
            <person name="Jiang H."/>
            <person name="Liu Y."/>
            <person name="Qu J."/>
            <person name="Song X.-Z."/>
            <person name="Zhang L."/>
            <person name="Thornton R."/>
            <person name="Coyle M."/>
            <person name="Francisco L."/>
            <person name="Jackson L."/>
            <person name="Javaid M."/>
            <person name="Korchina V."/>
            <person name="Kovar C."/>
            <person name="Mata R."/>
            <person name="Mathew T."/>
            <person name="Ngo R."/>
            <person name="Nguyen L."/>
            <person name="Nguyen N."/>
            <person name="Okwuonu G."/>
            <person name="Ongeri F."/>
            <person name="Pham C."/>
            <person name="Simmons D."/>
            <person name="Wilczek-Boney K."/>
            <person name="Hale W."/>
            <person name="Jakkamsetti A."/>
            <person name="Pham P."/>
            <person name="Ruth R."/>
            <person name="San Lucas F."/>
            <person name="Warren J."/>
            <person name="Zhang J."/>
            <person name="Zhao Z."/>
            <person name="Zhou C."/>
            <person name="Zhu D."/>
            <person name="Lee S."/>
            <person name="Bess C."/>
            <person name="Blankenburg K."/>
            <person name="Forbes L."/>
            <person name="Fu Q."/>
            <person name="Gubbala S."/>
            <person name="Hirani K."/>
            <person name="Jayaseelan J.C."/>
            <person name="Lara F."/>
            <person name="Munidasa M."/>
            <person name="Palculict T."/>
            <person name="Patil S."/>
            <person name="Pu L.-L."/>
            <person name="Saada N."/>
            <person name="Tang L."/>
            <person name="Weissenberger G."/>
            <person name="Zhu Y."/>
            <person name="Hemphill L."/>
            <person name="Shang Y."/>
            <person name="Youmans B."/>
            <person name="Ayvaz T."/>
            <person name="Ross M."/>
            <person name="Santibanez J."/>
            <person name="Aqrawi P."/>
            <person name="Gross S."/>
            <person name="Joshi V."/>
            <person name="Fowler G."/>
            <person name="Nazareth L."/>
            <person name="Reid J."/>
            <person name="Worley K."/>
            <person name="Petrosino J."/>
            <person name="Highlander S."/>
            <person name="Gibbs R."/>
        </authorList>
    </citation>
    <scope>NUCLEOTIDE SEQUENCE [LARGE SCALE GENOMIC DNA]</scope>
    <source>
        <strain evidence="1 2">ATCC BAA-1640</strain>
    </source>
</reference>
<proteinExistence type="predicted"/>
<dbReference type="AlphaFoldDB" id="E0NJQ7"/>
<comment type="caution">
    <text evidence="1">The sequence shown here is derived from an EMBL/GenBank/DDBJ whole genome shotgun (WGS) entry which is preliminary data.</text>
</comment>
<evidence type="ECO:0000313" key="2">
    <source>
        <dbReference type="Proteomes" id="UP000003280"/>
    </source>
</evidence>
<name>E0NJQ7_9FIRM</name>
<organism evidence="1 2">
    <name type="scientific">Peptoniphilus duerdenii ATCC BAA-1640</name>
    <dbReference type="NCBI Taxonomy" id="862517"/>
    <lineage>
        <taxon>Bacteria</taxon>
        <taxon>Bacillati</taxon>
        <taxon>Bacillota</taxon>
        <taxon>Tissierellia</taxon>
        <taxon>Tissierellales</taxon>
        <taxon>Peptoniphilaceae</taxon>
        <taxon>Peptoniphilus</taxon>
    </lineage>
</organism>
<dbReference type="HOGENOM" id="CLU_3146393_0_0_9"/>
<gene>
    <name evidence="1" type="ORF">HMPREF9225_0396</name>
</gene>
<feature type="non-terminal residue" evidence="1">
    <location>
        <position position="1"/>
    </location>
</feature>
<accession>E0NJQ7</accession>
<dbReference type="Proteomes" id="UP000003280">
    <property type="component" value="Unassembled WGS sequence"/>
</dbReference>
<dbReference type="EMBL" id="AEEH01000018">
    <property type="protein sequence ID" value="EFM26077.1"/>
    <property type="molecule type" value="Genomic_DNA"/>
</dbReference>
<evidence type="ECO:0000313" key="1">
    <source>
        <dbReference type="EMBL" id="EFM26077.1"/>
    </source>
</evidence>